<comment type="caution">
    <text evidence="10">The sequence shown here is derived from an EMBL/GenBank/DDBJ whole genome shotgun (WGS) entry which is preliminary data.</text>
</comment>
<dbReference type="CDD" id="cd00567">
    <property type="entry name" value="ACAD"/>
    <property type="match status" value="1"/>
</dbReference>
<evidence type="ECO:0000256" key="4">
    <source>
        <dbReference type="ARBA" id="ARBA00022827"/>
    </source>
</evidence>
<evidence type="ECO:0000256" key="5">
    <source>
        <dbReference type="ARBA" id="ARBA00023002"/>
    </source>
</evidence>
<dbReference type="Proteomes" id="UP000295560">
    <property type="component" value="Unassembled WGS sequence"/>
</dbReference>
<dbReference type="InterPro" id="IPR009075">
    <property type="entry name" value="AcylCo_DH/oxidase_C"/>
</dbReference>
<evidence type="ECO:0000259" key="7">
    <source>
        <dbReference type="Pfam" id="PF00441"/>
    </source>
</evidence>
<evidence type="ECO:0000313" key="11">
    <source>
        <dbReference type="Proteomes" id="UP000295560"/>
    </source>
</evidence>
<dbReference type="InterPro" id="IPR013786">
    <property type="entry name" value="AcylCoA_DH/ox_N"/>
</dbReference>
<dbReference type="SUPFAM" id="SSF56645">
    <property type="entry name" value="Acyl-CoA dehydrogenase NM domain-like"/>
    <property type="match status" value="1"/>
</dbReference>
<dbReference type="RefSeq" id="WP_132426346.1">
    <property type="nucleotide sequence ID" value="NZ_SMFZ01000001.1"/>
</dbReference>
<gene>
    <name evidence="10" type="ORF">EV378_3371</name>
</gene>
<dbReference type="OrthoDB" id="8876745at2"/>
<dbReference type="SUPFAM" id="SSF47203">
    <property type="entry name" value="Acyl-CoA dehydrogenase C-terminal domain-like"/>
    <property type="match status" value="1"/>
</dbReference>
<comment type="cofactor">
    <cofactor evidence="1 6">
        <name>FAD</name>
        <dbReference type="ChEBI" id="CHEBI:57692"/>
    </cofactor>
</comment>
<evidence type="ECO:0000256" key="6">
    <source>
        <dbReference type="RuleBase" id="RU362125"/>
    </source>
</evidence>
<dbReference type="AlphaFoldDB" id="A0A4R1I4K0"/>
<dbReference type="GO" id="GO:0003995">
    <property type="term" value="F:acyl-CoA dehydrogenase activity"/>
    <property type="evidence" value="ECO:0007669"/>
    <property type="project" value="TreeGrafter"/>
</dbReference>
<dbReference type="Pfam" id="PF00441">
    <property type="entry name" value="Acyl-CoA_dh_1"/>
    <property type="match status" value="1"/>
</dbReference>
<dbReference type="Pfam" id="PF02770">
    <property type="entry name" value="Acyl-CoA_dh_M"/>
    <property type="match status" value="1"/>
</dbReference>
<evidence type="ECO:0000256" key="3">
    <source>
        <dbReference type="ARBA" id="ARBA00022630"/>
    </source>
</evidence>
<keyword evidence="5 6" id="KW-0560">Oxidoreductase</keyword>
<evidence type="ECO:0000259" key="8">
    <source>
        <dbReference type="Pfam" id="PF02770"/>
    </source>
</evidence>
<sequence>MSSPLGPSDRVVDYTTRFATFLADEVAPIEEALAARSVGTPWQPVLDEAGRMHPEVWEARREVQRRSAAAGLFNPHISSDVGGGGFSRVEMQHVEEFVYSSSGLGLGLAALAWTENASPAIERCSPEARERFLQPLLDGTITGAFCNTEPSVGTDVLAMDTHARRDGSDWLVSGTKAWITNSHFADVLQVTAVTDPGAGTRSLSMFLIDAGDKGFTRGRDIPTMLGDGLTGELHFDEVRVPAEHVVGEPGDGFGLAMSWINWRRMCRGGMCAGWGSWLRDRAVARAKKRHSGGKPIAELQAVQHLLADIDTDVYTARAMSLQAQSELDALGPFAQPLHPDAPRLISMIKVVNDESFFRVADNALQVHGGTGLLQGSPEEKLFRLARNLKIPAGTVEIQRNAIARGVLRPA</sequence>
<dbReference type="Gene3D" id="1.20.140.10">
    <property type="entry name" value="Butyryl-CoA Dehydrogenase, subunit A, domain 3"/>
    <property type="match status" value="1"/>
</dbReference>
<keyword evidence="3 6" id="KW-0285">Flavoprotein</keyword>
<keyword evidence="4 6" id="KW-0274">FAD</keyword>
<feature type="domain" description="Acyl-CoA dehydrogenase/oxidase C-terminal" evidence="7">
    <location>
        <begin position="250"/>
        <end position="407"/>
    </location>
</feature>
<evidence type="ECO:0000256" key="1">
    <source>
        <dbReference type="ARBA" id="ARBA00001974"/>
    </source>
</evidence>
<dbReference type="PANTHER" id="PTHR48083:SF2">
    <property type="entry name" value="MEDIUM-CHAIN SPECIFIC ACYL-COA DEHYDROGENASE, MITOCHONDRIAL"/>
    <property type="match status" value="1"/>
</dbReference>
<dbReference type="Pfam" id="PF02771">
    <property type="entry name" value="Acyl-CoA_dh_N"/>
    <property type="match status" value="1"/>
</dbReference>
<accession>A0A4R1I4K0</accession>
<dbReference type="GO" id="GO:0033539">
    <property type="term" value="P:fatty acid beta-oxidation using acyl-CoA dehydrogenase"/>
    <property type="evidence" value="ECO:0007669"/>
    <property type="project" value="TreeGrafter"/>
</dbReference>
<organism evidence="10 11">
    <name type="scientific">Pseudonocardia endophytica</name>
    <dbReference type="NCBI Taxonomy" id="401976"/>
    <lineage>
        <taxon>Bacteria</taxon>
        <taxon>Bacillati</taxon>
        <taxon>Actinomycetota</taxon>
        <taxon>Actinomycetes</taxon>
        <taxon>Pseudonocardiales</taxon>
        <taxon>Pseudonocardiaceae</taxon>
        <taxon>Pseudonocardia</taxon>
    </lineage>
</organism>
<reference evidence="10 11" key="1">
    <citation type="submission" date="2019-03" db="EMBL/GenBank/DDBJ databases">
        <title>Sequencing the genomes of 1000 actinobacteria strains.</title>
        <authorList>
            <person name="Klenk H.-P."/>
        </authorList>
    </citation>
    <scope>NUCLEOTIDE SEQUENCE [LARGE SCALE GENOMIC DNA]</scope>
    <source>
        <strain evidence="10 11">DSM 44969</strain>
    </source>
</reference>
<protein>
    <submittedName>
        <fullName evidence="10">Alkylation response protein AidB-like acyl-CoA dehydrogenase</fullName>
    </submittedName>
</protein>
<feature type="domain" description="Acyl-CoA dehydrogenase/oxidase N-terminal" evidence="9">
    <location>
        <begin position="58"/>
        <end position="139"/>
    </location>
</feature>
<dbReference type="Gene3D" id="1.10.540.10">
    <property type="entry name" value="Acyl-CoA dehydrogenase/oxidase, N-terminal domain"/>
    <property type="match status" value="1"/>
</dbReference>
<keyword evidence="11" id="KW-1185">Reference proteome</keyword>
<dbReference type="EMBL" id="SMFZ01000001">
    <property type="protein sequence ID" value="TCK27499.1"/>
    <property type="molecule type" value="Genomic_DNA"/>
</dbReference>
<dbReference type="InterPro" id="IPR009100">
    <property type="entry name" value="AcylCoA_DH/oxidase_NM_dom_sf"/>
</dbReference>
<proteinExistence type="inferred from homology"/>
<dbReference type="InterPro" id="IPR036250">
    <property type="entry name" value="AcylCo_DH-like_C"/>
</dbReference>
<dbReference type="InterPro" id="IPR006091">
    <property type="entry name" value="Acyl-CoA_Oxase/DH_mid-dom"/>
</dbReference>
<dbReference type="Gene3D" id="2.40.110.10">
    <property type="entry name" value="Butyryl-CoA Dehydrogenase, subunit A, domain 2"/>
    <property type="match status" value="1"/>
</dbReference>
<dbReference type="InterPro" id="IPR050741">
    <property type="entry name" value="Acyl-CoA_dehydrogenase"/>
</dbReference>
<dbReference type="PANTHER" id="PTHR48083">
    <property type="entry name" value="MEDIUM-CHAIN SPECIFIC ACYL-COA DEHYDROGENASE, MITOCHONDRIAL-RELATED"/>
    <property type="match status" value="1"/>
</dbReference>
<evidence type="ECO:0000313" key="10">
    <source>
        <dbReference type="EMBL" id="TCK27499.1"/>
    </source>
</evidence>
<evidence type="ECO:0000256" key="2">
    <source>
        <dbReference type="ARBA" id="ARBA00009347"/>
    </source>
</evidence>
<feature type="domain" description="Acyl-CoA oxidase/dehydrogenase middle" evidence="8">
    <location>
        <begin position="144"/>
        <end position="238"/>
    </location>
</feature>
<dbReference type="GO" id="GO:0005737">
    <property type="term" value="C:cytoplasm"/>
    <property type="evidence" value="ECO:0007669"/>
    <property type="project" value="TreeGrafter"/>
</dbReference>
<comment type="similarity">
    <text evidence="2 6">Belongs to the acyl-CoA dehydrogenase family.</text>
</comment>
<dbReference type="GO" id="GO:0050660">
    <property type="term" value="F:flavin adenine dinucleotide binding"/>
    <property type="evidence" value="ECO:0007669"/>
    <property type="project" value="InterPro"/>
</dbReference>
<name>A0A4R1I4K0_PSEEN</name>
<dbReference type="InterPro" id="IPR037069">
    <property type="entry name" value="AcylCoA_DH/ox_N_sf"/>
</dbReference>
<evidence type="ECO:0000259" key="9">
    <source>
        <dbReference type="Pfam" id="PF02771"/>
    </source>
</evidence>
<dbReference type="InterPro" id="IPR046373">
    <property type="entry name" value="Acyl-CoA_Oxase/DH_mid-dom_sf"/>
</dbReference>